<dbReference type="CDD" id="cd01948">
    <property type="entry name" value="EAL"/>
    <property type="match status" value="1"/>
</dbReference>
<dbReference type="CDD" id="cd01949">
    <property type="entry name" value="GGDEF"/>
    <property type="match status" value="1"/>
</dbReference>
<evidence type="ECO:0000259" key="3">
    <source>
        <dbReference type="PROSITE" id="PS50883"/>
    </source>
</evidence>
<dbReference type="PANTHER" id="PTHR44757:SF2">
    <property type="entry name" value="BIOFILM ARCHITECTURE MAINTENANCE PROTEIN MBAA"/>
    <property type="match status" value="1"/>
</dbReference>
<dbReference type="Pfam" id="PF00990">
    <property type="entry name" value="GGDEF"/>
    <property type="match status" value="1"/>
</dbReference>
<gene>
    <name evidence="5" type="ORF">HUO14_02060</name>
</gene>
<evidence type="ECO:0000313" key="6">
    <source>
        <dbReference type="Proteomes" id="UP000652427"/>
    </source>
</evidence>
<name>A0ABX2MZ07_9SPHN</name>
<evidence type="ECO:0000259" key="4">
    <source>
        <dbReference type="PROSITE" id="PS50887"/>
    </source>
</evidence>
<keyword evidence="6" id="KW-1185">Reference proteome</keyword>
<dbReference type="InterPro" id="IPR043128">
    <property type="entry name" value="Rev_trsase/Diguanyl_cyclase"/>
</dbReference>
<comment type="caution">
    <text evidence="5">The sequence shown here is derived from an EMBL/GenBank/DDBJ whole genome shotgun (WGS) entry which is preliminary data.</text>
</comment>
<reference evidence="5 6" key="1">
    <citation type="submission" date="2020-06" db="EMBL/GenBank/DDBJ databases">
        <authorList>
            <person name="Kim S.-J."/>
            <person name="Park S.-J."/>
        </authorList>
    </citation>
    <scope>NUCLEOTIDE SEQUENCE [LARGE SCALE GENOMIC DNA]</scope>
    <source>
        <strain evidence="5 6">SW-151</strain>
    </source>
</reference>
<keyword evidence="1" id="KW-0175">Coiled coil</keyword>
<dbReference type="PROSITE" id="PS50887">
    <property type="entry name" value="GGDEF"/>
    <property type="match status" value="1"/>
</dbReference>
<keyword evidence="2" id="KW-0472">Membrane</keyword>
<dbReference type="PANTHER" id="PTHR44757">
    <property type="entry name" value="DIGUANYLATE CYCLASE DGCP"/>
    <property type="match status" value="1"/>
</dbReference>
<dbReference type="InterPro" id="IPR052155">
    <property type="entry name" value="Biofilm_reg_signaling"/>
</dbReference>
<dbReference type="Gene3D" id="3.20.20.450">
    <property type="entry name" value="EAL domain"/>
    <property type="match status" value="1"/>
</dbReference>
<dbReference type="SMART" id="SM00052">
    <property type="entry name" value="EAL"/>
    <property type="match status" value="1"/>
</dbReference>
<dbReference type="InterPro" id="IPR035919">
    <property type="entry name" value="EAL_sf"/>
</dbReference>
<dbReference type="InterPro" id="IPR001633">
    <property type="entry name" value="EAL_dom"/>
</dbReference>
<dbReference type="PROSITE" id="PS50883">
    <property type="entry name" value="EAL"/>
    <property type="match status" value="1"/>
</dbReference>
<feature type="transmembrane region" description="Helical" evidence="2">
    <location>
        <begin position="28"/>
        <end position="45"/>
    </location>
</feature>
<sequence>MLRRLINFAESSAGFDARSSIAQIYRPVIRGYFGVAAIYYIFMTLTHFQEFSGADLLSMVSASVTASLFTLFAWHALRKPLPIGKLEALTSVTNMLIIINVLVALQLEYAEPKLIYFMMMAMIFAFACVSMRQALLSIAATLGGLFYQLAQHESDQLTIYGFISFAAALSAIAITFFLRRAIGLAVAAKHEAERELKQAQNLGETMRQRSLSDSLTGLPNRRAFFETYTEYKNGGDPSHAAWLILLDLDGFKTVNDVYGHIMGDALLKEVAERLRNYCGTNAHVSRMGGDEFNIILATNAGVDAVEAWCQKLLPQIAEIYRIDDRLIQVSGSIGCTEILADETDTQLIRNADFALLHAKRTGKNRVVVFCDEHAKNAAESYRIEQALRVADFDKEIELVFQPQFDLGENKVVRAEVLARWDSPTLGSTGPDRFIKVAEESGLIANITLTVLQKTITTLKSWDQRFPLSINLSGHDLIADQVIDQIIDLVHNSGLDPTLLEFEVTESAMMPDAQKAADNLGRLAALGHPIALDDFGTGYSNFGYLRTLPISKLKVDRSFMENLTDPMSEKILHSLAGMARTLDVECLLEGVENELELLMAKRVGAQSVQGYYFGIPMTAEELFEYIEEPDMWHEQPQRSVAFGQ</sequence>
<dbReference type="RefSeq" id="WP_176278216.1">
    <property type="nucleotide sequence ID" value="NZ_JABWMH010000001.1"/>
</dbReference>
<feature type="transmembrane region" description="Helical" evidence="2">
    <location>
        <begin position="89"/>
        <end position="109"/>
    </location>
</feature>
<dbReference type="InterPro" id="IPR029787">
    <property type="entry name" value="Nucleotide_cyclase"/>
</dbReference>
<organism evidence="5 6">
    <name type="scientific">Parasphingorhabdus flavimaris</name>
    <dbReference type="NCBI Taxonomy" id="266812"/>
    <lineage>
        <taxon>Bacteria</taxon>
        <taxon>Pseudomonadati</taxon>
        <taxon>Pseudomonadota</taxon>
        <taxon>Alphaproteobacteria</taxon>
        <taxon>Sphingomonadales</taxon>
        <taxon>Sphingomonadaceae</taxon>
        <taxon>Parasphingorhabdus</taxon>
    </lineage>
</organism>
<dbReference type="Pfam" id="PF00563">
    <property type="entry name" value="EAL"/>
    <property type="match status" value="1"/>
</dbReference>
<keyword evidence="2" id="KW-0812">Transmembrane</keyword>
<proteinExistence type="predicted"/>
<dbReference type="SMART" id="SM00267">
    <property type="entry name" value="GGDEF"/>
    <property type="match status" value="1"/>
</dbReference>
<evidence type="ECO:0000313" key="5">
    <source>
        <dbReference type="EMBL" id="NVD26687.1"/>
    </source>
</evidence>
<dbReference type="EMBL" id="JABWMH010000001">
    <property type="protein sequence ID" value="NVD26687.1"/>
    <property type="molecule type" value="Genomic_DNA"/>
</dbReference>
<dbReference type="Proteomes" id="UP000652427">
    <property type="component" value="Unassembled WGS sequence"/>
</dbReference>
<feature type="transmembrane region" description="Helical" evidence="2">
    <location>
        <begin position="115"/>
        <end position="147"/>
    </location>
</feature>
<dbReference type="SUPFAM" id="SSF141868">
    <property type="entry name" value="EAL domain-like"/>
    <property type="match status" value="1"/>
</dbReference>
<keyword evidence="2" id="KW-1133">Transmembrane helix</keyword>
<evidence type="ECO:0000256" key="1">
    <source>
        <dbReference type="SAM" id="Coils"/>
    </source>
</evidence>
<protein>
    <submittedName>
        <fullName evidence="5">EAL domain-containing protein</fullName>
    </submittedName>
</protein>
<dbReference type="InterPro" id="IPR000160">
    <property type="entry name" value="GGDEF_dom"/>
</dbReference>
<feature type="coiled-coil region" evidence="1">
    <location>
        <begin position="182"/>
        <end position="209"/>
    </location>
</feature>
<feature type="domain" description="EAL" evidence="3">
    <location>
        <begin position="380"/>
        <end position="629"/>
    </location>
</feature>
<accession>A0ABX2MZ07</accession>
<dbReference type="NCBIfam" id="TIGR00254">
    <property type="entry name" value="GGDEF"/>
    <property type="match status" value="1"/>
</dbReference>
<feature type="transmembrane region" description="Helical" evidence="2">
    <location>
        <begin position="57"/>
        <end position="77"/>
    </location>
</feature>
<dbReference type="Gene3D" id="3.30.70.270">
    <property type="match status" value="1"/>
</dbReference>
<dbReference type="SUPFAM" id="SSF55073">
    <property type="entry name" value="Nucleotide cyclase"/>
    <property type="match status" value="1"/>
</dbReference>
<feature type="domain" description="GGDEF" evidence="4">
    <location>
        <begin position="239"/>
        <end position="371"/>
    </location>
</feature>
<evidence type="ECO:0000256" key="2">
    <source>
        <dbReference type="SAM" id="Phobius"/>
    </source>
</evidence>
<feature type="transmembrane region" description="Helical" evidence="2">
    <location>
        <begin position="159"/>
        <end position="178"/>
    </location>
</feature>